<name>I3UM88_9CAUD</name>
<keyword evidence="2" id="KW-1185">Reference proteome</keyword>
<accession>I3UM88</accession>
<dbReference type="RefSeq" id="YP_006489193.1">
    <property type="nucleotide sequence ID" value="NC_018088.1"/>
</dbReference>
<dbReference type="KEGG" id="vg:13165573"/>
<evidence type="ECO:0000313" key="1">
    <source>
        <dbReference type="EMBL" id="AFK66603.1"/>
    </source>
</evidence>
<sequence length="132" mass="15683">MLSEYAVTEALSQKVCNWIDQTLSCEEMKINFNDFVETTCYTENGNPRYRLGYIRSLHGFYISLRDAQAKHFCVFGYWYESEFYTTFKASHKLTIQYNFKRSDHMIEIGLTPAQWDKLPRGVYYAANLKTFY</sequence>
<reference evidence="1 2" key="1">
    <citation type="journal article" date="2013" name="Extremophiles">
        <title>Genomic analysis of cold-active Colwelliaphage 9A and psychrophilic phage-host interactions.</title>
        <authorList>
            <person name="Colangelo-Lillis J.R."/>
            <person name="Deming J.W."/>
        </authorList>
    </citation>
    <scope>NUCLEOTIDE SEQUENCE [LARGE SCALE GENOMIC DNA]</scope>
    <source>
        <strain evidence="1">9A</strain>
    </source>
</reference>
<dbReference type="GeneID" id="13165573"/>
<evidence type="ECO:0000313" key="2">
    <source>
        <dbReference type="Proteomes" id="UP000005266"/>
    </source>
</evidence>
<dbReference type="Proteomes" id="UP000005266">
    <property type="component" value="Segment"/>
</dbReference>
<protein>
    <submittedName>
        <fullName evidence="1">Uncharacterized protein</fullName>
    </submittedName>
</protein>
<proteinExistence type="predicted"/>
<organism evidence="1 2">
    <name type="scientific">Colwellia phage 9A</name>
    <dbReference type="NCBI Taxonomy" id="765765"/>
    <lineage>
        <taxon>Viruses</taxon>
        <taxon>Duplodnaviria</taxon>
        <taxon>Heunggongvirae</taxon>
        <taxon>Uroviricota</taxon>
        <taxon>Caudoviricetes</taxon>
        <taxon>Franklinbayvirus</taxon>
        <taxon>Franklinbayvirus fv9A</taxon>
    </lineage>
</organism>
<dbReference type="EMBL" id="HQ317390">
    <property type="protein sequence ID" value="AFK66603.1"/>
    <property type="molecule type" value="Genomic_DNA"/>
</dbReference>
<gene>
    <name evidence="1" type="ORF">COPG_00007</name>
</gene>